<dbReference type="PANTHER" id="PTHR28047:SF5">
    <property type="entry name" value="PROTEIN DCG1"/>
    <property type="match status" value="1"/>
</dbReference>
<evidence type="ECO:0000313" key="3">
    <source>
        <dbReference type="Proteomes" id="UP000787635"/>
    </source>
</evidence>
<sequence length="271" mass="28124">MRIGLVGAAQALVAGLGAPEEIRAVVAPRTVIQAWPARLPVFAHTEVEYALQALAYLEAGLAAASQGCDALVLNSLSDYGLAALQSAVDLPVVGPAEASLRFMPSIGPRFSLVTVWPESTNFMPRKMLHAYGAAAHCVRIRNVGTEALLAGEGRPDGFLKDMQTGQEAILDRILAQCHAAMAEDDIDAILLGCTCMSPIASRIAARCAIPVVNPLAVAVKTAEMQASLGLRASRRGQGAPRPASLDLLRQMIAPVAGAEPACPVCAVASAA</sequence>
<dbReference type="Gene3D" id="3.40.50.12500">
    <property type="match status" value="1"/>
</dbReference>
<dbReference type="RefSeq" id="WP_168029253.1">
    <property type="nucleotide sequence ID" value="NZ_JAAVNE010000010.1"/>
</dbReference>
<reference evidence="2 3" key="1">
    <citation type="submission" date="2020-03" db="EMBL/GenBank/DDBJ databases">
        <title>Roseomonas selenitidurans sp. nov. isolated from urban soil.</title>
        <authorList>
            <person name="Liu H."/>
        </authorList>
    </citation>
    <scope>NUCLEOTIDE SEQUENCE [LARGE SCALE GENOMIC DNA]</scope>
    <source>
        <strain evidence="2 3">BU-1</strain>
    </source>
</reference>
<dbReference type="Proteomes" id="UP000787635">
    <property type="component" value="Unassembled WGS sequence"/>
</dbReference>
<evidence type="ECO:0000256" key="1">
    <source>
        <dbReference type="ARBA" id="ARBA00038414"/>
    </source>
</evidence>
<organism evidence="2 3">
    <name type="scientific">Falsiroseomonas selenitidurans</name>
    <dbReference type="NCBI Taxonomy" id="2716335"/>
    <lineage>
        <taxon>Bacteria</taxon>
        <taxon>Pseudomonadati</taxon>
        <taxon>Pseudomonadota</taxon>
        <taxon>Alphaproteobacteria</taxon>
        <taxon>Acetobacterales</taxon>
        <taxon>Roseomonadaceae</taxon>
        <taxon>Falsiroseomonas</taxon>
    </lineage>
</organism>
<dbReference type="InterPro" id="IPR052186">
    <property type="entry name" value="Hydantoin_racemase-like"/>
</dbReference>
<comment type="caution">
    <text evidence="2">The sequence shown here is derived from an EMBL/GenBank/DDBJ whole genome shotgun (WGS) entry which is preliminary data.</text>
</comment>
<dbReference type="Pfam" id="PF01177">
    <property type="entry name" value="Asp_Glu_race"/>
    <property type="match status" value="1"/>
</dbReference>
<keyword evidence="3" id="KW-1185">Reference proteome</keyword>
<evidence type="ECO:0000313" key="2">
    <source>
        <dbReference type="EMBL" id="NKC30895.1"/>
    </source>
</evidence>
<dbReference type="EMBL" id="JAAVNE010000010">
    <property type="protein sequence ID" value="NKC30895.1"/>
    <property type="molecule type" value="Genomic_DNA"/>
</dbReference>
<protein>
    <recommendedName>
        <fullName evidence="4">Asp/Glu racemase</fullName>
    </recommendedName>
</protein>
<dbReference type="InterPro" id="IPR015942">
    <property type="entry name" value="Asp/Glu/hydantoin_racemase"/>
</dbReference>
<gene>
    <name evidence="2" type="ORF">HEQ75_08465</name>
</gene>
<dbReference type="InterPro" id="IPR053714">
    <property type="entry name" value="Iso_Racemase_Enz_sf"/>
</dbReference>
<comment type="similarity">
    <text evidence="1">Belongs to the HyuE racemase family.</text>
</comment>
<dbReference type="PANTHER" id="PTHR28047">
    <property type="entry name" value="PROTEIN DCG1"/>
    <property type="match status" value="1"/>
</dbReference>
<accession>A0ABX1E7K4</accession>
<evidence type="ECO:0008006" key="4">
    <source>
        <dbReference type="Google" id="ProtNLM"/>
    </source>
</evidence>
<name>A0ABX1E7K4_9PROT</name>
<proteinExistence type="inferred from homology"/>